<name>A0A8H7EYG1_AGABI</name>
<evidence type="ECO:0000313" key="2">
    <source>
        <dbReference type="Proteomes" id="UP000629468"/>
    </source>
</evidence>
<dbReference type="SUPFAM" id="SSF52047">
    <property type="entry name" value="RNI-like"/>
    <property type="match status" value="1"/>
</dbReference>
<proteinExistence type="predicted"/>
<accession>A0A8H7EYG1</accession>
<comment type="caution">
    <text evidence="1">The sequence shown here is derived from an EMBL/GenBank/DDBJ whole genome shotgun (WGS) entry which is preliminary data.</text>
</comment>
<reference evidence="1 2" key="1">
    <citation type="journal article" name="Sci. Rep.">
        <title>Telomere-to-telomere assembled and centromere annotated genomes of the two main subspecies of the button mushroom Agaricus bisporus reveal especially polymorphic chromosome ends.</title>
        <authorList>
            <person name="Sonnenberg A.S.M."/>
            <person name="Sedaghat-Telgerd N."/>
            <person name="Lavrijssen B."/>
            <person name="Ohm R.A."/>
            <person name="Hendrickx P.M."/>
            <person name="Scholtmeijer K."/>
            <person name="Baars J.J.P."/>
            <person name="van Peer A."/>
        </authorList>
    </citation>
    <scope>NUCLEOTIDE SEQUENCE [LARGE SCALE GENOMIC DNA]</scope>
    <source>
        <strain evidence="1 2">H119_p4</strain>
    </source>
</reference>
<protein>
    <recommendedName>
        <fullName evidence="3">F-box domain-containing protein</fullName>
    </recommendedName>
</protein>
<sequence>MHSINSDIASIQAVLQHLSLERSSLEKSYDAHVSVLSPIRRLPNELLSEIFLSRGHDILFPAETLPSLTNLYDDSLWLILQVCALWRSIALSTPLFWNSFLIDLTLLKGKPANYACLQMRLQLCLSHSGILPLNFGVIGTHNHDSTNLVPIITTLCSHSPNWANVYFCPHATTILASWLPASYRHLSTPQLISLGLTSFNPFRGFIQTSPILFNHTPSLTRLALHDYRARENSTTTASSSFSSSLSFLPSFCRHLTHLYLSSCPYYTYDDILPHVPSLTHLETFNKYQHSTRSPTITPIPLPNLITFKSTGWLNNLCFLLPHLQIPSIRQIDIITLEEECHPCTCGVVKRRIINEWIHTLGEGVHATIVDASAEDVGTSADNNVIGFLFSGI</sequence>
<dbReference type="InterPro" id="IPR032675">
    <property type="entry name" value="LRR_dom_sf"/>
</dbReference>
<dbReference type="Proteomes" id="UP000629468">
    <property type="component" value="Unassembled WGS sequence"/>
</dbReference>
<gene>
    <name evidence="1" type="ORF">Agabi119p4_8128</name>
</gene>
<dbReference type="AlphaFoldDB" id="A0A8H7EYG1"/>
<evidence type="ECO:0008006" key="3">
    <source>
        <dbReference type="Google" id="ProtNLM"/>
    </source>
</evidence>
<evidence type="ECO:0000313" key="1">
    <source>
        <dbReference type="EMBL" id="KAF7763591.1"/>
    </source>
</evidence>
<dbReference type="EMBL" id="JABXXO010000011">
    <property type="protein sequence ID" value="KAF7763591.1"/>
    <property type="molecule type" value="Genomic_DNA"/>
</dbReference>
<dbReference type="Gene3D" id="3.80.10.10">
    <property type="entry name" value="Ribonuclease Inhibitor"/>
    <property type="match status" value="1"/>
</dbReference>
<organism evidence="1 2">
    <name type="scientific">Agaricus bisporus var. burnettii</name>
    <dbReference type="NCBI Taxonomy" id="192524"/>
    <lineage>
        <taxon>Eukaryota</taxon>
        <taxon>Fungi</taxon>
        <taxon>Dikarya</taxon>
        <taxon>Basidiomycota</taxon>
        <taxon>Agaricomycotina</taxon>
        <taxon>Agaricomycetes</taxon>
        <taxon>Agaricomycetidae</taxon>
        <taxon>Agaricales</taxon>
        <taxon>Agaricineae</taxon>
        <taxon>Agaricaceae</taxon>
        <taxon>Agaricus</taxon>
    </lineage>
</organism>